<reference evidence="1" key="1">
    <citation type="submission" date="2022-10" db="EMBL/GenBank/DDBJ databases">
        <title>Culturing micro-colonial fungi from biological soil crusts in the Mojave desert and describing Neophaeococcomyces mojavensis, and introducing the new genera and species Taxawa tesnikishii.</title>
        <authorList>
            <person name="Kurbessoian T."/>
            <person name="Stajich J.E."/>
        </authorList>
    </citation>
    <scope>NUCLEOTIDE SEQUENCE</scope>
    <source>
        <strain evidence="1">TK_35</strain>
    </source>
</reference>
<evidence type="ECO:0000313" key="2">
    <source>
        <dbReference type="Proteomes" id="UP001172681"/>
    </source>
</evidence>
<evidence type="ECO:0000313" key="1">
    <source>
        <dbReference type="EMBL" id="KAJ9617959.1"/>
    </source>
</evidence>
<keyword evidence="2" id="KW-1185">Reference proteome</keyword>
<dbReference type="AlphaFoldDB" id="A0AA39CQ87"/>
<proteinExistence type="predicted"/>
<comment type="caution">
    <text evidence="1">The sequence shown here is derived from an EMBL/GenBank/DDBJ whole genome shotgun (WGS) entry which is preliminary data.</text>
</comment>
<organism evidence="1 2">
    <name type="scientific">Knufia peltigerae</name>
    <dbReference type="NCBI Taxonomy" id="1002370"/>
    <lineage>
        <taxon>Eukaryota</taxon>
        <taxon>Fungi</taxon>
        <taxon>Dikarya</taxon>
        <taxon>Ascomycota</taxon>
        <taxon>Pezizomycotina</taxon>
        <taxon>Eurotiomycetes</taxon>
        <taxon>Chaetothyriomycetidae</taxon>
        <taxon>Chaetothyriales</taxon>
        <taxon>Trichomeriaceae</taxon>
        <taxon>Knufia</taxon>
    </lineage>
</organism>
<accession>A0AA39CQ87</accession>
<name>A0AA39CQ87_9EURO</name>
<gene>
    <name evidence="1" type="ORF">H2204_013251</name>
</gene>
<dbReference type="Proteomes" id="UP001172681">
    <property type="component" value="Unassembled WGS sequence"/>
</dbReference>
<protein>
    <submittedName>
        <fullName evidence="1">Uncharacterized protein</fullName>
    </submittedName>
</protein>
<dbReference type="EMBL" id="JAPDRN010000148">
    <property type="protein sequence ID" value="KAJ9617959.1"/>
    <property type="molecule type" value="Genomic_DNA"/>
</dbReference>
<sequence length="355" mass="41199">MDYIAMAMVVRVDGVFLFLRFWKNARRSTPSCSRKHDTGPSTEAREKTSRVYINWLQHIGYNVASDRLFQEYGVTNAQGPPRTGRGVITDQTCLLPTSMNKETVDYVVIFYSKVLAKYMGDERTFRTDNKTYPDAVFDVCKQSELDSKDSQSVRSELYQVYDHYRQPGKFATLTVNLHHASTETAILRYRNAQAKLNSTILIITCSNDEYRKWDNDLKWDADFMNTQSSNVRIHVEPEQEYRKFFELLLQSGSNEEDGEFIKTMKDCFTRCLDSLRANVDEDQYRIVSMRNITQSWSGLSSQWEKLDRPLTPERLWDDLMLFSKIDCALLGRVTGGRLPWYICDIDLSLSTPGEM</sequence>